<keyword evidence="2" id="KW-0812">Transmembrane</keyword>
<dbReference type="Proteomes" id="UP000694552">
    <property type="component" value="Unplaced"/>
</dbReference>
<sequence>MMKTSAGDKGARHNSGPITDTNEEGKKAHLCQATALQNCLPLPGISILDKLIKTCPVWLQLNMNQERAGAILGKETAGIFLVRKEGNVKNMVLAVRLPVQNEAPGVVEYNIKEEKSSKFFAFFGLALIIVLNPLVIISIY</sequence>
<evidence type="ECO:0000313" key="4">
    <source>
        <dbReference type="Proteomes" id="UP000694552"/>
    </source>
</evidence>
<feature type="region of interest" description="Disordered" evidence="1">
    <location>
        <begin position="1"/>
        <end position="24"/>
    </location>
</feature>
<dbReference type="SUPFAM" id="SSF55550">
    <property type="entry name" value="SH2 domain"/>
    <property type="match status" value="1"/>
</dbReference>
<name>A0A8C8B4H8_9STRI</name>
<dbReference type="Gene3D" id="3.30.505.10">
    <property type="entry name" value="SH2 domain"/>
    <property type="match status" value="1"/>
</dbReference>
<protein>
    <recommendedName>
        <fullName evidence="5">SH2 domain-containing protein</fullName>
    </recommendedName>
</protein>
<dbReference type="AlphaFoldDB" id="A0A8C8B4H8"/>
<evidence type="ECO:0000256" key="1">
    <source>
        <dbReference type="SAM" id="MobiDB-lite"/>
    </source>
</evidence>
<evidence type="ECO:0008006" key="5">
    <source>
        <dbReference type="Google" id="ProtNLM"/>
    </source>
</evidence>
<keyword evidence="2" id="KW-0472">Membrane</keyword>
<evidence type="ECO:0000256" key="2">
    <source>
        <dbReference type="SAM" id="Phobius"/>
    </source>
</evidence>
<keyword evidence="4" id="KW-1185">Reference proteome</keyword>
<keyword evidence="2" id="KW-1133">Transmembrane helix</keyword>
<reference evidence="3" key="1">
    <citation type="submission" date="2025-08" db="UniProtKB">
        <authorList>
            <consortium name="Ensembl"/>
        </authorList>
    </citation>
    <scope>IDENTIFICATION</scope>
</reference>
<evidence type="ECO:0000313" key="3">
    <source>
        <dbReference type="Ensembl" id="ENSOSUP00000014186.1"/>
    </source>
</evidence>
<reference evidence="3" key="2">
    <citation type="submission" date="2025-09" db="UniProtKB">
        <authorList>
            <consortium name="Ensembl"/>
        </authorList>
    </citation>
    <scope>IDENTIFICATION</scope>
</reference>
<accession>A0A8C8B4H8</accession>
<dbReference type="InterPro" id="IPR036860">
    <property type="entry name" value="SH2_dom_sf"/>
</dbReference>
<organism evidence="3 4">
    <name type="scientific">Otus sunia</name>
    <name type="common">Oriental scops-owl</name>
    <dbReference type="NCBI Taxonomy" id="257818"/>
    <lineage>
        <taxon>Eukaryota</taxon>
        <taxon>Metazoa</taxon>
        <taxon>Chordata</taxon>
        <taxon>Craniata</taxon>
        <taxon>Vertebrata</taxon>
        <taxon>Euteleostomi</taxon>
        <taxon>Archelosauria</taxon>
        <taxon>Archosauria</taxon>
        <taxon>Dinosauria</taxon>
        <taxon>Saurischia</taxon>
        <taxon>Theropoda</taxon>
        <taxon>Coelurosauria</taxon>
        <taxon>Aves</taxon>
        <taxon>Neognathae</taxon>
        <taxon>Neoaves</taxon>
        <taxon>Telluraves</taxon>
        <taxon>Strigiformes</taxon>
        <taxon>Strigidae</taxon>
        <taxon>Otus</taxon>
    </lineage>
</organism>
<dbReference type="Ensembl" id="ENSOSUT00000014660.1">
    <property type="protein sequence ID" value="ENSOSUP00000014186.1"/>
    <property type="gene ID" value="ENSOSUG00000010143.1"/>
</dbReference>
<proteinExistence type="predicted"/>
<feature type="transmembrane region" description="Helical" evidence="2">
    <location>
        <begin position="119"/>
        <end position="139"/>
    </location>
</feature>